<feature type="transmembrane region" description="Helical" evidence="1">
    <location>
        <begin position="85"/>
        <end position="108"/>
    </location>
</feature>
<dbReference type="Proteomes" id="UP000662747">
    <property type="component" value="Chromosome"/>
</dbReference>
<accession>A0ABX7NW91</accession>
<reference evidence="2 3" key="1">
    <citation type="submission" date="2021-02" db="EMBL/GenBank/DDBJ databases">
        <title>De Novo genome assembly of isolated myxobacteria.</title>
        <authorList>
            <person name="Stevens D.C."/>
        </authorList>
    </citation>
    <scope>NUCLEOTIDE SEQUENCE [LARGE SCALE GENOMIC DNA]</scope>
    <source>
        <strain evidence="3">SCPEA02</strain>
    </source>
</reference>
<keyword evidence="1" id="KW-1133">Transmembrane helix</keyword>
<sequence length="219" mass="22998">MSTSPFPATPSSRAPEGLQVRRVVAVVLAAWFALVFVLGASGAFEAAPGRPPLPIMLGFALPLVVFFVALWRGRSFRAFVLGADLQLLTAVQAWRIGGLTFIALHVFHLLPGGFAWPAGLGDIAIGLTAPLVVLALRRRPGFAASATFVVWNVFGVLDLFSAVGSGTVHTMLSTGAPGEISMAPMAMLPLVLVPAFFVPLFLMLHTSALLQARAAAVRA</sequence>
<name>A0ABX7NW91_9BACT</name>
<proteinExistence type="predicted"/>
<feature type="transmembrane region" description="Helical" evidence="1">
    <location>
        <begin position="180"/>
        <end position="204"/>
    </location>
</feature>
<protein>
    <submittedName>
        <fullName evidence="2">Uncharacterized protein</fullName>
    </submittedName>
</protein>
<feature type="transmembrane region" description="Helical" evidence="1">
    <location>
        <begin position="148"/>
        <end position="168"/>
    </location>
</feature>
<evidence type="ECO:0000313" key="3">
    <source>
        <dbReference type="Proteomes" id="UP000662747"/>
    </source>
</evidence>
<dbReference type="EMBL" id="CP071090">
    <property type="protein sequence ID" value="QSQ20378.1"/>
    <property type="molecule type" value="Genomic_DNA"/>
</dbReference>
<evidence type="ECO:0000313" key="2">
    <source>
        <dbReference type="EMBL" id="QSQ20378.1"/>
    </source>
</evidence>
<gene>
    <name evidence="2" type="ORF">JY651_34725</name>
</gene>
<dbReference type="RefSeq" id="WP_206721958.1">
    <property type="nucleotide sequence ID" value="NZ_CP071090.1"/>
</dbReference>
<keyword evidence="1" id="KW-0472">Membrane</keyword>
<evidence type="ECO:0000256" key="1">
    <source>
        <dbReference type="SAM" id="Phobius"/>
    </source>
</evidence>
<organism evidence="2 3">
    <name type="scientific">Pyxidicoccus parkwayensis</name>
    <dbReference type="NCBI Taxonomy" id="2813578"/>
    <lineage>
        <taxon>Bacteria</taxon>
        <taxon>Pseudomonadati</taxon>
        <taxon>Myxococcota</taxon>
        <taxon>Myxococcia</taxon>
        <taxon>Myxococcales</taxon>
        <taxon>Cystobacterineae</taxon>
        <taxon>Myxococcaceae</taxon>
        <taxon>Pyxidicoccus</taxon>
    </lineage>
</organism>
<feature type="transmembrane region" description="Helical" evidence="1">
    <location>
        <begin position="23"/>
        <end position="43"/>
    </location>
</feature>
<feature type="transmembrane region" description="Helical" evidence="1">
    <location>
        <begin position="55"/>
        <end position="73"/>
    </location>
</feature>
<keyword evidence="1" id="KW-0812">Transmembrane</keyword>
<feature type="transmembrane region" description="Helical" evidence="1">
    <location>
        <begin position="114"/>
        <end position="136"/>
    </location>
</feature>
<keyword evidence="3" id="KW-1185">Reference proteome</keyword>